<accession>A0A8C3X6T3</accession>
<reference evidence="1" key="1">
    <citation type="submission" date="2025-08" db="UniProtKB">
        <authorList>
            <consortium name="Ensembl"/>
        </authorList>
    </citation>
    <scope>IDENTIFICATION</scope>
</reference>
<dbReference type="Ensembl" id="ENSCRFT00000007030.1">
    <property type="protein sequence ID" value="ENSCRFP00000006791.1"/>
    <property type="gene ID" value="ENSCRFG00000005371.1"/>
</dbReference>
<evidence type="ECO:0000313" key="2">
    <source>
        <dbReference type="Proteomes" id="UP000694396"/>
    </source>
</evidence>
<organism evidence="1 2">
    <name type="scientific">Cyanoderma ruficeps</name>
    <name type="common">rufous-capped babbler</name>
    <dbReference type="NCBI Taxonomy" id="181631"/>
    <lineage>
        <taxon>Eukaryota</taxon>
        <taxon>Metazoa</taxon>
        <taxon>Chordata</taxon>
        <taxon>Craniata</taxon>
        <taxon>Vertebrata</taxon>
        <taxon>Euteleostomi</taxon>
        <taxon>Archelosauria</taxon>
        <taxon>Archosauria</taxon>
        <taxon>Dinosauria</taxon>
        <taxon>Saurischia</taxon>
        <taxon>Theropoda</taxon>
        <taxon>Coelurosauria</taxon>
        <taxon>Aves</taxon>
        <taxon>Neognathae</taxon>
        <taxon>Neoaves</taxon>
        <taxon>Telluraves</taxon>
        <taxon>Australaves</taxon>
        <taxon>Passeriformes</taxon>
        <taxon>Sylvioidea</taxon>
        <taxon>Timaliidae</taxon>
        <taxon>Cyanoderma</taxon>
    </lineage>
</organism>
<protein>
    <submittedName>
        <fullName evidence="1">Uncharacterized protein</fullName>
    </submittedName>
</protein>
<dbReference type="AlphaFoldDB" id="A0A8C3X6T3"/>
<reference evidence="1" key="2">
    <citation type="submission" date="2025-09" db="UniProtKB">
        <authorList>
            <consortium name="Ensembl"/>
        </authorList>
    </citation>
    <scope>IDENTIFICATION</scope>
</reference>
<sequence length="120" mass="13019">IPPFICSFPFCPHPLSSLPNRSCDSQVIERNTDLLPHKHTTIPINSDHSGKGCAGKQDGDGTISPACFQLLSFLVAVLNQTGNRLDAPLQGNHRFWDLVAACPTKNQDTNVPTSRVSVLL</sequence>
<proteinExistence type="predicted"/>
<dbReference type="Proteomes" id="UP000694396">
    <property type="component" value="Unplaced"/>
</dbReference>
<name>A0A8C3X6T3_9PASS</name>
<keyword evidence="2" id="KW-1185">Reference proteome</keyword>
<evidence type="ECO:0000313" key="1">
    <source>
        <dbReference type="Ensembl" id="ENSCRFP00000006791.1"/>
    </source>
</evidence>